<dbReference type="GO" id="GO:0005737">
    <property type="term" value="C:cytoplasm"/>
    <property type="evidence" value="ECO:0007669"/>
    <property type="project" value="TreeGrafter"/>
</dbReference>
<keyword evidence="5" id="KW-1185">Reference proteome</keyword>
<feature type="region of interest" description="Disordered" evidence="2">
    <location>
        <begin position="1280"/>
        <end position="1383"/>
    </location>
</feature>
<feature type="compositionally biased region" description="Low complexity" evidence="2">
    <location>
        <begin position="1330"/>
        <end position="1346"/>
    </location>
</feature>
<dbReference type="PROSITE" id="PS51391">
    <property type="entry name" value="CID"/>
    <property type="match status" value="1"/>
</dbReference>
<evidence type="ECO:0000256" key="2">
    <source>
        <dbReference type="SAM" id="MobiDB-lite"/>
    </source>
</evidence>
<gene>
    <name evidence="4" type="ORF">OTU49_011736</name>
</gene>
<name>A0AAW0W237_CHEQU</name>
<dbReference type="CDD" id="cd16982">
    <property type="entry name" value="CID_Pcf11"/>
    <property type="match status" value="1"/>
</dbReference>
<feature type="compositionally biased region" description="Basic and acidic residues" evidence="2">
    <location>
        <begin position="371"/>
        <end position="453"/>
    </location>
</feature>
<dbReference type="GO" id="GO:0003729">
    <property type="term" value="F:mRNA binding"/>
    <property type="evidence" value="ECO:0007669"/>
    <property type="project" value="InterPro"/>
</dbReference>
<dbReference type="SMART" id="SM00582">
    <property type="entry name" value="RPR"/>
    <property type="match status" value="1"/>
</dbReference>
<sequence>MMAASDSDEVAEEYRSSLKDLMINSKPLITMLTMLADENRPHAAVIVKVIEEHIQEVSGAQKLPVMYLIDSIMKNVGQDYIKLFGHNIINTFSCVFEKVDERTRKKLYELRHTWNEVFPKSRLYGLDVKVQSLDPAWPLPTGLAITSQSTSKPNIHINPNIIKPGVVKGSSLSTSSSSGHKSKKDLEILKREEQILELERQKLMLEKKKILLEQSRQAKSDIKLVKAEPEKPVAKPIDDPTISRERRSEFLRSYKIKKKQHIKEESQVSSTIHVDPRRVHQVLPVVAASNPVATQDPRRVGDTTRDPRLIVENNRDPRIALDGSRDPRLNIENSRDPRLISALSLNSTKTAKSSEVPVLSSRDPRVANSEPVKKDEEEKEKREKEREKEREKKEKEKEREKERVKEREIEKEREDKEKREIEKVRESKEKKEKEREKEKDKEKEKEKEKERIKEQKKKLKESPSKVKKEKEVKPVKSETRSTRSIHRAKDKEKKEKESPMSSSSPKPDVGQIKKPLEVPTPDTTEHTTTFKSNRRNKQRTYKQRDESPERAESPPRRKRSHEETLSDSDDSDHYEANRPNPALYNKPAKKPEASTPPASAASSTGIGDTDYRQFTSPPKRPATDENISPPKPDNIIDELFSKKDVDYRQLLPRPGLLPNPGLPSAFNTMDQDDRNPSNRDQPLRDPLAPLNTSENQASKVPHSKEMDTSGMESPLTCSVDPRMRKHSFNSPHAASWEKFREKNPEFKEYQRQASMSESDRSFLLDDEDQDMAFCDSQHEPLSRGHSFRSRGYGDWRDRGQSRHKDGRRPWSQEEEDSLGPQGRSKAAQENFKMILKQALEQRDRGEISEAQYQDMANKLRLLTEQEQIREARERERLLHRNIPLQFQGDGDWSGSEGPTPVTASGLPSGTGSLGPGGPGLGPCTAIPGTGRGRGSREAHLTFPQGARGSRGAFLGASVPAISRGMGRAGRGSSGTENDAWGRGGMRGRGRRGRGGQQLDDNSWVSKDDMLEDEWTGEPDLPFVTEETLKAVARDAETRTIEIDGVPREIRTYGENAVILLDWDDPRILTFGEGHCNIVFDEGKFVLPMRIGEDYKEFTIAGETHRIKLGVPTQELMLDGRGYQCFFGGKPITVHLAGQPRIVSLDSKPPNVNISPVRNTEFLAGKIQLVINAKKVVNLFLDAKPQRFNIDGKPFIIQFVDALRAVAINNVKFPVEFGGLPLSISVRGYRRFLRFTSLPKGIIPGQIIIRGMELEGQKLSSLPGSPAQEKIVENALKVNRGSPALDMSRQPPMGYPADKTSSSCPTHASVGMSSMPEGVFIPHQVPPPQGPASQGLPPQGLPQRPLHSGPPPHGPPPHGPPHQGPPPGPPPPVSLCPGPMLSQAPPAMALPSGIMPVTTIGSQLPPQPGLGTLPVTLANMNHPPPNTIPGSYITNQLPPTMIKPSQPTPHVPLDLNALLENLTRTGLIDAKAQDKTKGRKEESEKKKEEEEEEKEKEKDELISFEFMFNLENLRKRRKWLIECLYRGMQCSSCGLRYPPEQTLQYSHHLDWHFRQNRRQQESTKKANTRRFYFSTEDWLQYEEIEDVEERVPSMFESENLDETIQAEEAEEPSVAVSSEATLGVCPTCHDTFSQFFHQETEEWRYHNAVQVDGVNYHPTCHQDMLRAEAAEKEAAEKAKEEQEKIVHKKEKEDIEDKAADDEIGKMTEKTGEEEDKEAEKAAEKDVEGSTEEVPMDSQGSVTEKLEEMSLEPQPAVRIKEEPMEIEEIDIDCITSSQSLPEGMMVKLEVKQEPANSIDDDDLISRSPEDEDISSMLPNESNEELQWEPPIMLVNAAETDIASSIDGNTELSVSDTTHTNTTVTKIKFNMSKPTLNNNNNNENVNEKNKLDNSLLNSSSIEEEVEEFVPPPFTVDYNLKPSFKDVELIEQPSVGRGVELSGLCTIM</sequence>
<feature type="compositionally biased region" description="Pro residues" evidence="2">
    <location>
        <begin position="1347"/>
        <end position="1373"/>
    </location>
</feature>
<evidence type="ECO:0000259" key="3">
    <source>
        <dbReference type="PROSITE" id="PS51391"/>
    </source>
</evidence>
<feature type="compositionally biased region" description="Low complexity" evidence="2">
    <location>
        <begin position="520"/>
        <end position="529"/>
    </location>
</feature>
<dbReference type="PANTHER" id="PTHR15921">
    <property type="entry name" value="PRE-MRNA CLEAVAGE COMPLEX II"/>
    <property type="match status" value="1"/>
</dbReference>
<evidence type="ECO:0000256" key="1">
    <source>
        <dbReference type="SAM" id="Coils"/>
    </source>
</evidence>
<evidence type="ECO:0000313" key="4">
    <source>
        <dbReference type="EMBL" id="KAK8723483.1"/>
    </source>
</evidence>
<keyword evidence="1" id="KW-0175">Coiled coil</keyword>
<feature type="domain" description="CID" evidence="3">
    <location>
        <begin position="6"/>
        <end position="134"/>
    </location>
</feature>
<feature type="compositionally biased region" description="Basic and acidic residues" evidence="2">
    <location>
        <begin position="735"/>
        <end position="750"/>
    </location>
</feature>
<dbReference type="InterPro" id="IPR047415">
    <property type="entry name" value="Pcf11_CID"/>
</dbReference>
<dbReference type="Pfam" id="PF21936">
    <property type="entry name" value="Pcf11_C"/>
    <property type="match status" value="1"/>
</dbReference>
<feature type="coiled-coil region" evidence="1">
    <location>
        <begin position="186"/>
        <end position="215"/>
    </location>
</feature>
<dbReference type="Gene3D" id="1.25.40.90">
    <property type="match status" value="1"/>
</dbReference>
<dbReference type="PANTHER" id="PTHR15921:SF3">
    <property type="entry name" value="PRE-MRNA CLEAVAGE COMPLEX 2 PROTEIN PCF11"/>
    <property type="match status" value="1"/>
</dbReference>
<feature type="compositionally biased region" description="Basic and acidic residues" evidence="2">
    <location>
        <begin position="1716"/>
        <end position="1726"/>
    </location>
</feature>
<feature type="compositionally biased region" description="Basic residues" evidence="2">
    <location>
        <begin position="532"/>
        <end position="541"/>
    </location>
</feature>
<dbReference type="GO" id="GO:0000993">
    <property type="term" value="F:RNA polymerase II complex binding"/>
    <property type="evidence" value="ECO:0007669"/>
    <property type="project" value="InterPro"/>
</dbReference>
<comment type="caution">
    <text evidence="4">The sequence shown here is derived from an EMBL/GenBank/DDBJ whole genome shotgun (WGS) entry which is preliminary data.</text>
</comment>
<feature type="compositionally biased region" description="Basic and acidic residues" evidence="2">
    <location>
        <begin position="1470"/>
        <end position="1487"/>
    </location>
</feature>
<feature type="region of interest" description="Disordered" evidence="2">
    <location>
        <begin position="887"/>
        <end position="917"/>
    </location>
</feature>
<proteinExistence type="predicted"/>
<accession>A0AAW0W237</accession>
<feature type="region of interest" description="Disordered" evidence="2">
    <location>
        <begin position="964"/>
        <end position="1005"/>
    </location>
</feature>
<feature type="region of interest" description="Disordered" evidence="2">
    <location>
        <begin position="1468"/>
        <end position="1497"/>
    </location>
</feature>
<feature type="compositionally biased region" description="Basic and acidic residues" evidence="2">
    <location>
        <begin position="296"/>
        <end position="338"/>
    </location>
</feature>
<feature type="compositionally biased region" description="Basic and acidic residues" evidence="2">
    <location>
        <begin position="1670"/>
        <end position="1709"/>
    </location>
</feature>
<dbReference type="GO" id="GO:0005849">
    <property type="term" value="C:mRNA cleavage factor complex"/>
    <property type="evidence" value="ECO:0007669"/>
    <property type="project" value="TreeGrafter"/>
</dbReference>
<feature type="compositionally biased region" description="Basic and acidic residues" evidence="2">
    <location>
        <begin position="460"/>
        <end position="498"/>
    </location>
</feature>
<feature type="region of interest" description="Disordered" evidence="2">
    <location>
        <begin position="287"/>
        <end position="826"/>
    </location>
</feature>
<dbReference type="Proteomes" id="UP001445076">
    <property type="component" value="Unassembled WGS sequence"/>
</dbReference>
<feature type="compositionally biased region" description="Polar residues" evidence="2">
    <location>
        <begin position="343"/>
        <end position="353"/>
    </location>
</feature>
<feature type="compositionally biased region" description="Low complexity" evidence="2">
    <location>
        <begin position="593"/>
        <end position="604"/>
    </location>
</feature>
<reference evidence="4 5" key="1">
    <citation type="journal article" date="2024" name="BMC Genomics">
        <title>Genome assembly of redclaw crayfish (Cherax quadricarinatus) provides insights into its immune adaptation and hypoxia tolerance.</title>
        <authorList>
            <person name="Liu Z."/>
            <person name="Zheng J."/>
            <person name="Li H."/>
            <person name="Fang K."/>
            <person name="Wang S."/>
            <person name="He J."/>
            <person name="Zhou D."/>
            <person name="Weng S."/>
            <person name="Chi M."/>
            <person name="Gu Z."/>
            <person name="He J."/>
            <person name="Li F."/>
            <person name="Wang M."/>
        </authorList>
    </citation>
    <scope>NUCLEOTIDE SEQUENCE [LARGE SCALE GENOMIC DNA]</scope>
    <source>
        <strain evidence="4">ZL_2023a</strain>
    </source>
</reference>
<dbReference type="EMBL" id="JARKIK010000089">
    <property type="protein sequence ID" value="KAK8723483.1"/>
    <property type="molecule type" value="Genomic_DNA"/>
</dbReference>
<organism evidence="4 5">
    <name type="scientific">Cherax quadricarinatus</name>
    <name type="common">Australian red claw crayfish</name>
    <dbReference type="NCBI Taxonomy" id="27406"/>
    <lineage>
        <taxon>Eukaryota</taxon>
        <taxon>Metazoa</taxon>
        <taxon>Ecdysozoa</taxon>
        <taxon>Arthropoda</taxon>
        <taxon>Crustacea</taxon>
        <taxon>Multicrustacea</taxon>
        <taxon>Malacostraca</taxon>
        <taxon>Eumalacostraca</taxon>
        <taxon>Eucarida</taxon>
        <taxon>Decapoda</taxon>
        <taxon>Pleocyemata</taxon>
        <taxon>Astacidea</taxon>
        <taxon>Parastacoidea</taxon>
        <taxon>Parastacidae</taxon>
        <taxon>Cherax</taxon>
    </lineage>
</organism>
<dbReference type="SUPFAM" id="SSF48464">
    <property type="entry name" value="ENTH/VHS domain"/>
    <property type="match status" value="1"/>
</dbReference>
<dbReference type="Pfam" id="PF04818">
    <property type="entry name" value="CID"/>
    <property type="match status" value="1"/>
</dbReference>
<feature type="compositionally biased region" description="Basic and acidic residues" evidence="2">
    <location>
        <begin position="671"/>
        <end position="683"/>
    </location>
</feature>
<dbReference type="InterPro" id="IPR008942">
    <property type="entry name" value="ENTH_VHS"/>
</dbReference>
<feature type="region of interest" description="Disordered" evidence="2">
    <location>
        <begin position="1670"/>
        <end position="1751"/>
    </location>
</feature>
<protein>
    <recommendedName>
        <fullName evidence="3">CID domain-containing protein</fullName>
    </recommendedName>
</protein>
<feature type="compositionally biased region" description="Basic and acidic residues" evidence="2">
    <location>
        <begin position="791"/>
        <end position="811"/>
    </location>
</feature>
<dbReference type="InterPro" id="IPR054127">
    <property type="entry name" value="Pcf11_C"/>
</dbReference>
<dbReference type="GO" id="GO:0006369">
    <property type="term" value="P:termination of RNA polymerase II transcription"/>
    <property type="evidence" value="ECO:0007669"/>
    <property type="project" value="InterPro"/>
</dbReference>
<dbReference type="InterPro" id="IPR045154">
    <property type="entry name" value="PCF11-like"/>
</dbReference>
<dbReference type="GO" id="GO:0031124">
    <property type="term" value="P:mRNA 3'-end processing"/>
    <property type="evidence" value="ECO:0007669"/>
    <property type="project" value="InterPro"/>
</dbReference>
<dbReference type="InterPro" id="IPR006569">
    <property type="entry name" value="CID_dom"/>
</dbReference>
<evidence type="ECO:0000313" key="5">
    <source>
        <dbReference type="Proteomes" id="UP001445076"/>
    </source>
</evidence>
<feature type="compositionally biased region" description="Basic and acidic residues" evidence="2">
    <location>
        <begin position="542"/>
        <end position="564"/>
    </location>
</feature>